<comment type="caution">
    <text evidence="16">The sequence shown here is derived from an EMBL/GenBank/DDBJ whole genome shotgun (WGS) entry which is preliminary data.</text>
</comment>
<dbReference type="PRINTS" id="PR00344">
    <property type="entry name" value="BCTRLSENSOR"/>
</dbReference>
<keyword evidence="7" id="KW-0378">Hydrolase</keyword>
<sequence length="348" mass="39145">MIEQFVLDNLNTAVIALDRELRVSYLNHAAENLLDISERRSYSQPVETLLTQPGLEDDLKRAQSQQQPFTRRKACIRINSETVTVDYTVTPVDYSDFSILLEIHPRDRLQRITREASLVAKQETAKSLARGMAHEVKNPLGGIRGAAQLLERQLNDNGQKEFTTIIIEEVDRLRDLVDQMLGPVKPPCLKALNVHEVIERVMQLTEAETGGAIQFVRDYDPSIPEIPADRERLIQAVLNLVRNAMQAIEQHMPLSDGQITIQTRVIRQFTIANERCRLVCNISIIDNGPGIPEDMIETIFYPMISGRAEGTGLGLPMAQSIISQHKGLIECESKPGRTCFNVYIPIAL</sequence>
<dbReference type="NCBIfam" id="NF008293">
    <property type="entry name" value="PRK11073.1"/>
    <property type="match status" value="1"/>
</dbReference>
<dbReference type="Gene3D" id="3.30.565.10">
    <property type="entry name" value="Histidine kinase-like ATPase, C-terminal domain"/>
    <property type="match status" value="1"/>
</dbReference>
<dbReference type="InterPro" id="IPR000014">
    <property type="entry name" value="PAS"/>
</dbReference>
<evidence type="ECO:0000256" key="7">
    <source>
        <dbReference type="ARBA" id="ARBA00022801"/>
    </source>
</evidence>
<evidence type="ECO:0000256" key="1">
    <source>
        <dbReference type="ARBA" id="ARBA00000085"/>
    </source>
</evidence>
<keyword evidence="3" id="KW-0597">Phosphoprotein</keyword>
<evidence type="ECO:0000256" key="13">
    <source>
        <dbReference type="ARBA" id="ARBA00042313"/>
    </source>
</evidence>
<name>A0ABT3N2H4_9GAMM</name>
<dbReference type="InterPro" id="IPR036890">
    <property type="entry name" value="HATPase_C_sf"/>
</dbReference>
<comment type="catalytic activity">
    <reaction evidence="1">
        <text>ATP + protein L-histidine = ADP + protein N-phospho-L-histidine.</text>
        <dbReference type="EC" id="2.7.13.3"/>
    </reaction>
</comment>
<evidence type="ECO:0000256" key="14">
    <source>
        <dbReference type="ARBA" id="ARBA00043094"/>
    </source>
</evidence>
<evidence type="ECO:0000256" key="8">
    <source>
        <dbReference type="ARBA" id="ARBA00022840"/>
    </source>
</evidence>
<accession>A0ABT3N2H4</accession>
<dbReference type="SUPFAM" id="SSF55874">
    <property type="entry name" value="ATPase domain of HSP90 chaperone/DNA topoisomerase II/histidine kinase"/>
    <property type="match status" value="1"/>
</dbReference>
<evidence type="ECO:0000259" key="15">
    <source>
        <dbReference type="PROSITE" id="PS50109"/>
    </source>
</evidence>
<evidence type="ECO:0000256" key="11">
    <source>
        <dbReference type="ARBA" id="ARBA00037696"/>
    </source>
</evidence>
<feature type="domain" description="Histidine kinase" evidence="15">
    <location>
        <begin position="131"/>
        <end position="348"/>
    </location>
</feature>
<dbReference type="InterPro" id="IPR013767">
    <property type="entry name" value="PAS_fold"/>
</dbReference>
<evidence type="ECO:0000256" key="3">
    <source>
        <dbReference type="ARBA" id="ARBA00022553"/>
    </source>
</evidence>
<dbReference type="PANTHER" id="PTHR43065:SF16">
    <property type="entry name" value="SENSORY HISTIDINE KINASE_PHOSPHATASE NTRB"/>
    <property type="match status" value="1"/>
</dbReference>
<keyword evidence="5" id="KW-0547">Nucleotide-binding</keyword>
<dbReference type="Gene3D" id="3.30.450.20">
    <property type="entry name" value="PAS domain"/>
    <property type="match status" value="1"/>
</dbReference>
<keyword evidence="17" id="KW-1185">Reference proteome</keyword>
<dbReference type="CDD" id="cd00130">
    <property type="entry name" value="PAS"/>
    <property type="match status" value="1"/>
</dbReference>
<evidence type="ECO:0000256" key="10">
    <source>
        <dbReference type="ARBA" id="ARBA00023231"/>
    </source>
</evidence>
<dbReference type="InterPro" id="IPR005467">
    <property type="entry name" value="His_kinase_dom"/>
</dbReference>
<protein>
    <recommendedName>
        <fullName evidence="12">Sensory histidine kinase/phosphatase NtrB</fullName>
        <ecNumber evidence="2">2.7.13.3</ecNumber>
    </recommendedName>
    <alternativeName>
        <fullName evidence="13">Nitrogen regulation protein NR(II)</fullName>
    </alternativeName>
    <alternativeName>
        <fullName evidence="14">Nitrogen regulator II</fullName>
    </alternativeName>
</protein>
<evidence type="ECO:0000256" key="9">
    <source>
        <dbReference type="ARBA" id="ARBA00023012"/>
    </source>
</evidence>
<keyword evidence="4" id="KW-0808">Transferase</keyword>
<dbReference type="Proteomes" id="UP001209854">
    <property type="component" value="Unassembled WGS sequence"/>
</dbReference>
<keyword evidence="9" id="KW-0902">Two-component regulatory system</keyword>
<evidence type="ECO:0000256" key="2">
    <source>
        <dbReference type="ARBA" id="ARBA00012438"/>
    </source>
</evidence>
<dbReference type="SUPFAM" id="SSF55785">
    <property type="entry name" value="PYP-like sensor domain (PAS domain)"/>
    <property type="match status" value="1"/>
</dbReference>
<dbReference type="SMART" id="SM00388">
    <property type="entry name" value="HisKA"/>
    <property type="match status" value="1"/>
</dbReference>
<organism evidence="16 17">
    <name type="scientific">Endozoicomonas gorgoniicola</name>
    <dbReference type="NCBI Taxonomy" id="1234144"/>
    <lineage>
        <taxon>Bacteria</taxon>
        <taxon>Pseudomonadati</taxon>
        <taxon>Pseudomonadota</taxon>
        <taxon>Gammaproteobacteria</taxon>
        <taxon>Oceanospirillales</taxon>
        <taxon>Endozoicomonadaceae</taxon>
        <taxon>Endozoicomonas</taxon>
    </lineage>
</organism>
<dbReference type="Gene3D" id="1.10.287.130">
    <property type="match status" value="1"/>
</dbReference>
<comment type="function">
    <text evidence="11">Member of the two-component regulatory system NtrB/NtrC, which controls expression of the nitrogen-regulated (ntr) genes in response to nitrogen limitation. Under conditions of nitrogen limitation, NtrB autophosphorylates and transfers the phosphoryl group to NtrC. In the presence of nitrogen, acts as a phosphatase that dephosphorylates and inactivates NtrC.</text>
</comment>
<evidence type="ECO:0000313" key="16">
    <source>
        <dbReference type="EMBL" id="MCW7555827.1"/>
    </source>
</evidence>
<evidence type="ECO:0000313" key="17">
    <source>
        <dbReference type="Proteomes" id="UP001209854"/>
    </source>
</evidence>
<dbReference type="PANTHER" id="PTHR43065">
    <property type="entry name" value="SENSOR HISTIDINE KINASE"/>
    <property type="match status" value="1"/>
</dbReference>
<dbReference type="InterPro" id="IPR036097">
    <property type="entry name" value="HisK_dim/P_sf"/>
</dbReference>
<dbReference type="EMBL" id="JAPFCC010000001">
    <property type="protein sequence ID" value="MCW7555827.1"/>
    <property type="molecule type" value="Genomic_DNA"/>
</dbReference>
<keyword evidence="10" id="KW-0535">Nitrogen fixation</keyword>
<dbReference type="Pfam" id="PF00512">
    <property type="entry name" value="HisKA"/>
    <property type="match status" value="1"/>
</dbReference>
<dbReference type="InterPro" id="IPR035965">
    <property type="entry name" value="PAS-like_dom_sf"/>
</dbReference>
<dbReference type="PROSITE" id="PS50109">
    <property type="entry name" value="HIS_KIN"/>
    <property type="match status" value="1"/>
</dbReference>
<reference evidence="16 17" key="1">
    <citation type="submission" date="2022-10" db="EMBL/GenBank/DDBJ databases">
        <title>High-quality genome sequences of two octocoral-associated bacteria, Endozoicomonas euniceicola EF212 and Endozoicomonas gorgoniicola PS125.</title>
        <authorList>
            <person name="Chiou Y.-J."/>
            <person name="Chen Y.-H."/>
        </authorList>
    </citation>
    <scope>NUCLEOTIDE SEQUENCE [LARGE SCALE GENOMIC DNA]</scope>
    <source>
        <strain evidence="16 17">PS125</strain>
    </source>
</reference>
<evidence type="ECO:0000256" key="4">
    <source>
        <dbReference type="ARBA" id="ARBA00022679"/>
    </source>
</evidence>
<dbReference type="SUPFAM" id="SSF47384">
    <property type="entry name" value="Homodimeric domain of signal transducing histidine kinase"/>
    <property type="match status" value="1"/>
</dbReference>
<dbReference type="SMART" id="SM00387">
    <property type="entry name" value="HATPase_c"/>
    <property type="match status" value="1"/>
</dbReference>
<dbReference type="CDD" id="cd00082">
    <property type="entry name" value="HisKA"/>
    <property type="match status" value="1"/>
</dbReference>
<dbReference type="EC" id="2.7.13.3" evidence="2"/>
<gene>
    <name evidence="16" type="primary">glnL</name>
    <name evidence="16" type="ORF">NX722_25010</name>
</gene>
<proteinExistence type="predicted"/>
<evidence type="ECO:0000256" key="12">
    <source>
        <dbReference type="ARBA" id="ARBA00039567"/>
    </source>
</evidence>
<dbReference type="InterPro" id="IPR003594">
    <property type="entry name" value="HATPase_dom"/>
</dbReference>
<dbReference type="Pfam" id="PF02518">
    <property type="entry name" value="HATPase_c"/>
    <property type="match status" value="1"/>
</dbReference>
<keyword evidence="8" id="KW-0067">ATP-binding</keyword>
<dbReference type="InterPro" id="IPR003661">
    <property type="entry name" value="HisK_dim/P_dom"/>
</dbReference>
<evidence type="ECO:0000256" key="6">
    <source>
        <dbReference type="ARBA" id="ARBA00022777"/>
    </source>
</evidence>
<keyword evidence="6" id="KW-0418">Kinase</keyword>
<dbReference type="InterPro" id="IPR004358">
    <property type="entry name" value="Sig_transdc_His_kin-like_C"/>
</dbReference>
<dbReference type="Pfam" id="PF00989">
    <property type="entry name" value="PAS"/>
    <property type="match status" value="1"/>
</dbReference>
<evidence type="ECO:0000256" key="5">
    <source>
        <dbReference type="ARBA" id="ARBA00022741"/>
    </source>
</evidence>